<evidence type="ECO:0000313" key="2">
    <source>
        <dbReference type="EMBL" id="CAB4874412.1"/>
    </source>
</evidence>
<accession>A0A6J7DTY9</accession>
<gene>
    <name evidence="2" type="ORF">UFOPK3425_00817</name>
</gene>
<reference evidence="2" key="1">
    <citation type="submission" date="2020-05" db="EMBL/GenBank/DDBJ databases">
        <authorList>
            <person name="Chiriac C."/>
            <person name="Salcher M."/>
            <person name="Ghai R."/>
            <person name="Kavagutti S V."/>
        </authorList>
    </citation>
    <scope>NUCLEOTIDE SEQUENCE</scope>
</reference>
<feature type="region of interest" description="Disordered" evidence="1">
    <location>
        <begin position="19"/>
        <end position="46"/>
    </location>
</feature>
<protein>
    <submittedName>
        <fullName evidence="2">Unannotated protein</fullName>
    </submittedName>
</protein>
<name>A0A6J7DTY9_9ZZZZ</name>
<sequence length="46" mass="5152">MAFAAPKYIALQQVSRVGPRGLEPRRKGWPTRRGRDAFDTEPALIA</sequence>
<proteinExistence type="predicted"/>
<dbReference type="EMBL" id="CAFBLV010000154">
    <property type="protein sequence ID" value="CAB4874412.1"/>
    <property type="molecule type" value="Genomic_DNA"/>
</dbReference>
<organism evidence="2">
    <name type="scientific">freshwater metagenome</name>
    <dbReference type="NCBI Taxonomy" id="449393"/>
    <lineage>
        <taxon>unclassified sequences</taxon>
        <taxon>metagenomes</taxon>
        <taxon>ecological metagenomes</taxon>
    </lineage>
</organism>
<dbReference type="AlphaFoldDB" id="A0A6J7DTY9"/>
<evidence type="ECO:0000256" key="1">
    <source>
        <dbReference type="SAM" id="MobiDB-lite"/>
    </source>
</evidence>